<dbReference type="OrthoDB" id="3364440at2759"/>
<proteinExistence type="inferred from homology"/>
<dbReference type="Proteomes" id="UP000297245">
    <property type="component" value="Unassembled WGS sequence"/>
</dbReference>
<dbReference type="PANTHER" id="PTHR43785:SF2">
    <property type="entry name" value="TYPE-1 GLUTAMINE SYNTHETASE 1"/>
    <property type="match status" value="1"/>
</dbReference>
<dbReference type="PROSITE" id="PS51987">
    <property type="entry name" value="GS_CATALYTIC"/>
    <property type="match status" value="1"/>
</dbReference>
<dbReference type="PANTHER" id="PTHR43785">
    <property type="entry name" value="GAMMA-GLUTAMYLPUTRESCINE SYNTHETASE"/>
    <property type="match status" value="1"/>
</dbReference>
<dbReference type="GO" id="GO:0004356">
    <property type="term" value="F:glutamine synthetase activity"/>
    <property type="evidence" value="ECO:0007669"/>
    <property type="project" value="InterPro"/>
</dbReference>
<dbReference type="Pfam" id="PF00120">
    <property type="entry name" value="Gln-synt_C"/>
    <property type="match status" value="1"/>
</dbReference>
<reference evidence="5 6" key="1">
    <citation type="journal article" date="2019" name="Nat. Ecol. Evol.">
        <title>Megaphylogeny resolves global patterns of mushroom evolution.</title>
        <authorList>
            <person name="Varga T."/>
            <person name="Krizsan K."/>
            <person name="Foldi C."/>
            <person name="Dima B."/>
            <person name="Sanchez-Garcia M."/>
            <person name="Sanchez-Ramirez S."/>
            <person name="Szollosi G.J."/>
            <person name="Szarkandi J.G."/>
            <person name="Papp V."/>
            <person name="Albert L."/>
            <person name="Andreopoulos W."/>
            <person name="Angelini C."/>
            <person name="Antonin V."/>
            <person name="Barry K.W."/>
            <person name="Bougher N.L."/>
            <person name="Buchanan P."/>
            <person name="Buyck B."/>
            <person name="Bense V."/>
            <person name="Catcheside P."/>
            <person name="Chovatia M."/>
            <person name="Cooper J."/>
            <person name="Damon W."/>
            <person name="Desjardin D."/>
            <person name="Finy P."/>
            <person name="Geml J."/>
            <person name="Haridas S."/>
            <person name="Hughes K."/>
            <person name="Justo A."/>
            <person name="Karasinski D."/>
            <person name="Kautmanova I."/>
            <person name="Kiss B."/>
            <person name="Kocsube S."/>
            <person name="Kotiranta H."/>
            <person name="LaButti K.M."/>
            <person name="Lechner B.E."/>
            <person name="Liimatainen K."/>
            <person name="Lipzen A."/>
            <person name="Lukacs Z."/>
            <person name="Mihaltcheva S."/>
            <person name="Morgado L.N."/>
            <person name="Niskanen T."/>
            <person name="Noordeloos M.E."/>
            <person name="Ohm R.A."/>
            <person name="Ortiz-Santana B."/>
            <person name="Ovrebo C."/>
            <person name="Racz N."/>
            <person name="Riley R."/>
            <person name="Savchenko A."/>
            <person name="Shiryaev A."/>
            <person name="Soop K."/>
            <person name="Spirin V."/>
            <person name="Szebenyi C."/>
            <person name="Tomsovsky M."/>
            <person name="Tulloss R.E."/>
            <person name="Uehling J."/>
            <person name="Grigoriev I.V."/>
            <person name="Vagvolgyi C."/>
            <person name="Papp T."/>
            <person name="Martin F.M."/>
            <person name="Miettinen O."/>
            <person name="Hibbett D.S."/>
            <person name="Nagy L.G."/>
        </authorList>
    </citation>
    <scope>NUCLEOTIDE SEQUENCE [LARGE SCALE GENOMIC DNA]</scope>
    <source>
        <strain evidence="5 6">CBS 962.96</strain>
    </source>
</reference>
<accession>A0A4S8M972</accession>
<evidence type="ECO:0000259" key="4">
    <source>
        <dbReference type="PROSITE" id="PS51987"/>
    </source>
</evidence>
<dbReference type="SUPFAM" id="SSF55931">
    <property type="entry name" value="Glutamine synthetase/guanido kinase"/>
    <property type="match status" value="1"/>
</dbReference>
<keyword evidence="5" id="KW-0808">Transferase</keyword>
<evidence type="ECO:0000313" key="6">
    <source>
        <dbReference type="Proteomes" id="UP000297245"/>
    </source>
</evidence>
<keyword evidence="5" id="KW-0418">Kinase</keyword>
<organism evidence="5 6">
    <name type="scientific">Dendrothele bispora (strain CBS 962.96)</name>
    <dbReference type="NCBI Taxonomy" id="1314807"/>
    <lineage>
        <taxon>Eukaryota</taxon>
        <taxon>Fungi</taxon>
        <taxon>Dikarya</taxon>
        <taxon>Basidiomycota</taxon>
        <taxon>Agaricomycotina</taxon>
        <taxon>Agaricomycetes</taxon>
        <taxon>Agaricomycetidae</taxon>
        <taxon>Agaricales</taxon>
        <taxon>Agaricales incertae sedis</taxon>
        <taxon>Dendrothele</taxon>
    </lineage>
</organism>
<gene>
    <name evidence="5" type="ORF">K435DRAFT_818762</name>
</gene>
<feature type="domain" description="GS catalytic" evidence="4">
    <location>
        <begin position="134"/>
        <end position="487"/>
    </location>
</feature>
<dbReference type="SMART" id="SM01230">
    <property type="entry name" value="Gln-synt_C"/>
    <property type="match status" value="1"/>
</dbReference>
<evidence type="ECO:0000256" key="3">
    <source>
        <dbReference type="RuleBase" id="RU000384"/>
    </source>
</evidence>
<dbReference type="InterPro" id="IPR008146">
    <property type="entry name" value="Gln_synth_cat_dom"/>
</dbReference>
<dbReference type="InterPro" id="IPR014746">
    <property type="entry name" value="Gln_synth/guanido_kin_cat_dom"/>
</dbReference>
<dbReference type="AlphaFoldDB" id="A0A4S8M972"/>
<evidence type="ECO:0000313" key="5">
    <source>
        <dbReference type="EMBL" id="THU98780.1"/>
    </source>
</evidence>
<evidence type="ECO:0000256" key="1">
    <source>
        <dbReference type="ARBA" id="ARBA00022598"/>
    </source>
</evidence>
<protein>
    <submittedName>
        <fullName evidence="5">Glutamine synthetase/guanido kinase</fullName>
    </submittedName>
</protein>
<evidence type="ECO:0000256" key="2">
    <source>
        <dbReference type="PROSITE-ProRule" id="PRU01331"/>
    </source>
</evidence>
<sequence length="487" mass="53656">MSPTDFSHGVHYTPANIARSKVIPVHDLESFGITYIRLQSVDLINNVRYRVIPITYFKKLLSSARPGITVAKAALGLVYLNMAEGFSAIGEYLYVADLDTLRICPHEEGHATVMGYFQEKAPIAGSKVDVDICPRSILRRIEEWINREAASHSIQFLVGIEHEFILLKETSPVPIASNIHNWSRSEALRTGSVESKIMREISDALLGAGVEVQMYLPEAAPGQYEVVTGPLTPLACADAAIFTRETISDIAAKHGLRATFAPRVYMDSCGSSSHVHLSVHSTSSSSEAASPGRLTATEESFLSTLLEHLPSITHLTLPIPASYKRVQDGAWSGGTYVCWGTENREAPIRFTNAHSRTSRNFEMRFVDGTSSPYLALAAIIGAGLEGIKTKAKLMLGDCSYLPSKPDVLNTVSAAQMNEEDRKKLGITKRLPLSWEEARDKFKSDPMMVKLFGEEFVEKYLSVNKVLAEALAQDKDEAAELTRLVEFY</sequence>
<name>A0A4S8M972_DENBC</name>
<dbReference type="GO" id="GO:0016301">
    <property type="term" value="F:kinase activity"/>
    <property type="evidence" value="ECO:0007669"/>
    <property type="project" value="UniProtKB-KW"/>
</dbReference>
<keyword evidence="1" id="KW-0436">Ligase</keyword>
<dbReference type="Gene3D" id="3.30.590.10">
    <property type="entry name" value="Glutamine synthetase/guanido kinase, catalytic domain"/>
    <property type="match status" value="1"/>
</dbReference>
<comment type="similarity">
    <text evidence="2 3">Belongs to the glutamine synthetase family.</text>
</comment>
<keyword evidence="6" id="KW-1185">Reference proteome</keyword>
<dbReference type="EMBL" id="ML179130">
    <property type="protein sequence ID" value="THU98780.1"/>
    <property type="molecule type" value="Genomic_DNA"/>
</dbReference>